<name>A0A4R3Z615_9FIRM</name>
<dbReference type="InterPro" id="IPR041183">
    <property type="entry name" value="Cyclophilin-like"/>
</dbReference>
<dbReference type="AlphaFoldDB" id="A0A4R3Z615"/>
<feature type="region of interest" description="Disordered" evidence="1">
    <location>
        <begin position="24"/>
        <end position="50"/>
    </location>
</feature>
<dbReference type="PROSITE" id="PS51257">
    <property type="entry name" value="PROKAR_LIPOPROTEIN"/>
    <property type="match status" value="1"/>
</dbReference>
<gene>
    <name evidence="4" type="ORF">EDD60_102164</name>
</gene>
<evidence type="ECO:0000313" key="5">
    <source>
        <dbReference type="Proteomes" id="UP000295515"/>
    </source>
</evidence>
<evidence type="ECO:0000256" key="1">
    <source>
        <dbReference type="SAM" id="MobiDB-lite"/>
    </source>
</evidence>
<keyword evidence="5" id="KW-1185">Reference proteome</keyword>
<protein>
    <recommendedName>
        <fullName evidence="3">Cyclophilin-like domain-containing protein</fullName>
    </recommendedName>
</protein>
<dbReference type="EMBL" id="SMCQ01000002">
    <property type="protein sequence ID" value="TCW02199.1"/>
    <property type="molecule type" value="Genomic_DNA"/>
</dbReference>
<feature type="compositionally biased region" description="Polar residues" evidence="1">
    <location>
        <begin position="31"/>
        <end position="50"/>
    </location>
</feature>
<proteinExistence type="predicted"/>
<dbReference type="Pfam" id="PF18050">
    <property type="entry name" value="Cyclophil_like2"/>
    <property type="match status" value="1"/>
</dbReference>
<reference evidence="4 5" key="1">
    <citation type="submission" date="2019-03" db="EMBL/GenBank/DDBJ databases">
        <title>Genomic Encyclopedia of Type Strains, Phase IV (KMG-IV): sequencing the most valuable type-strain genomes for metagenomic binning, comparative biology and taxonomic classification.</title>
        <authorList>
            <person name="Goeker M."/>
        </authorList>
    </citation>
    <scope>NUCLEOTIDE SEQUENCE [LARGE SCALE GENOMIC DNA]</scope>
    <source>
        <strain evidence="4 5">DSM 29487</strain>
    </source>
</reference>
<feature type="domain" description="Cyclophilin-like" evidence="3">
    <location>
        <begin position="64"/>
        <end position="171"/>
    </location>
</feature>
<feature type="signal peptide" evidence="2">
    <location>
        <begin position="1"/>
        <end position="23"/>
    </location>
</feature>
<dbReference type="GeneID" id="98914401"/>
<evidence type="ECO:0000313" key="4">
    <source>
        <dbReference type="EMBL" id="TCW02199.1"/>
    </source>
</evidence>
<comment type="caution">
    <text evidence="4">The sequence shown here is derived from an EMBL/GenBank/DDBJ whole genome shotgun (WGS) entry which is preliminary data.</text>
</comment>
<feature type="chain" id="PRO_5039517081" description="Cyclophilin-like domain-containing protein" evidence="2">
    <location>
        <begin position="24"/>
        <end position="189"/>
    </location>
</feature>
<sequence length="189" mass="21519">MLKRILKISFVIILSFAMMGCSNDEQERSPINDNQSTSQNTTSPFGEDFTTSQIPDITIQFGNEGKTFTMHFEKNDTALTIARNIGEDGRNLPIYNYDNFENYEVMQYYDIPSSYSIPASAQTVDYQKAGEVYYMAENRVVLFYQDAHIPGEYTKIGTIEETEGLRSAVENNPVQEGWGNKLVLIRFAE</sequence>
<organism evidence="4 5">
    <name type="scientific">Longibaculum muris</name>
    <dbReference type="NCBI Taxonomy" id="1796628"/>
    <lineage>
        <taxon>Bacteria</taxon>
        <taxon>Bacillati</taxon>
        <taxon>Bacillota</taxon>
        <taxon>Erysipelotrichia</taxon>
        <taxon>Erysipelotrichales</taxon>
        <taxon>Coprobacillaceae</taxon>
        <taxon>Longibaculum</taxon>
    </lineage>
</organism>
<keyword evidence="2" id="KW-0732">Signal</keyword>
<evidence type="ECO:0000259" key="3">
    <source>
        <dbReference type="Pfam" id="PF18050"/>
    </source>
</evidence>
<dbReference type="Proteomes" id="UP000295515">
    <property type="component" value="Unassembled WGS sequence"/>
</dbReference>
<dbReference type="RefSeq" id="WP_102135700.1">
    <property type="nucleotide sequence ID" value="NZ_JANKBF010000003.1"/>
</dbReference>
<accession>A0A4R3Z615</accession>
<evidence type="ECO:0000256" key="2">
    <source>
        <dbReference type="SAM" id="SignalP"/>
    </source>
</evidence>